<evidence type="ECO:0000256" key="5">
    <source>
        <dbReference type="ARBA" id="ARBA00023136"/>
    </source>
</evidence>
<evidence type="ECO:0000313" key="8">
    <source>
        <dbReference type="EMBL" id="CUO89205.1"/>
    </source>
</evidence>
<feature type="domain" description="ABC3 transporter permease C-terminal" evidence="7">
    <location>
        <begin position="666"/>
        <end position="773"/>
    </location>
</feature>
<evidence type="ECO:0000256" key="6">
    <source>
        <dbReference type="SAM" id="Phobius"/>
    </source>
</evidence>
<organism evidence="8 9">
    <name type="scientific">Bacteroides thetaiotaomicron</name>
    <dbReference type="NCBI Taxonomy" id="818"/>
    <lineage>
        <taxon>Bacteria</taxon>
        <taxon>Pseudomonadati</taxon>
        <taxon>Bacteroidota</taxon>
        <taxon>Bacteroidia</taxon>
        <taxon>Bacteroidales</taxon>
        <taxon>Bacteroidaceae</taxon>
        <taxon>Bacteroides</taxon>
    </lineage>
</organism>
<reference evidence="8 9" key="1">
    <citation type="submission" date="2015-09" db="EMBL/GenBank/DDBJ databases">
        <authorList>
            <consortium name="Pathogen Informatics"/>
        </authorList>
    </citation>
    <scope>NUCLEOTIDE SEQUENCE [LARGE SCALE GENOMIC DNA]</scope>
    <source>
        <strain evidence="8 9">2789STDY5834899</strain>
    </source>
</reference>
<feature type="transmembrane region" description="Helical" evidence="6">
    <location>
        <begin position="745"/>
        <end position="768"/>
    </location>
</feature>
<comment type="subcellular location">
    <subcellularLocation>
        <location evidence="1">Cell membrane</location>
        <topology evidence="1">Multi-pass membrane protein</topology>
    </subcellularLocation>
</comment>
<dbReference type="EMBL" id="CZAP01000001">
    <property type="protein sequence ID" value="CUO89205.1"/>
    <property type="molecule type" value="Genomic_DNA"/>
</dbReference>
<evidence type="ECO:0000259" key="7">
    <source>
        <dbReference type="Pfam" id="PF02687"/>
    </source>
</evidence>
<sequence length="785" mass="89470">MERTAMENLVLLKLIFRNWWRNKLFAVISLVSLVVGISCTNLLISFVIHEYTIEGKNPKKDRILRLTQQLPSMQSTGQVSFVYGGSVAGTIAPFPEIESYLRLAEKEVTHIEIENQRFPQQVIVEADSSFCRFFPYQILSGNMKEALNKPDCIALSEEKAMQYFGKIDCIGWELSVVYGDKVEMKKVSAVYQFYAQSALRIDLLGNSQNLQEEGTSCMILLKEKTDVSAFRERFESTELPTVTGPGYYKLQTLQESYFDTKLADSVKTFSHRQIALLSIGLLSAFLVLFIACFNYVNLSFSRLLKQVNMIHVETLMGASHSYICRQLLIDTFLTVFIAFILSILVMGDILSLFNYFFDARLTFGFILSWKVFPFILLFVSLLAIIPATYMTKKLNRISISGYRQFFQGRKRRRLVAILVGVQMVISIGLMTAFMMIRSQLSTIEGQGERFKGVIILGNEGAALTIPLYNDIKNLPGIQTALLSKGRITSPFNIIIPLNRNGQEVMVNKVLLTENYGLLDLFNIELLEPERTEDLFSKVAHPVVVNKAFVQFFVPGGEDPVGQTLSKYEQDNAGEGTIIGVYKDFRLTSFNSAITPMQIILQEIPVDQATYLSCRIDEGRRNEIVKNLRLLWEKHEPGHSFVYIDAYQQYISNNTDMVNFSRLLLAYAIISLFLTLFVIFGITWYAVEQRKREIAIRKVHGASSRQILLLLNRPFFYYILIADVIAVPIVYVLMKRWREQFVYPANWGIEVFIVPVVLLMLVTFVTVVLNGYHTALSNPAETIKTE</sequence>
<evidence type="ECO:0000256" key="4">
    <source>
        <dbReference type="ARBA" id="ARBA00022989"/>
    </source>
</evidence>
<proteinExistence type="predicted"/>
<dbReference type="GO" id="GO:0022857">
    <property type="term" value="F:transmembrane transporter activity"/>
    <property type="evidence" value="ECO:0007669"/>
    <property type="project" value="TreeGrafter"/>
</dbReference>
<keyword evidence="4 6" id="KW-1133">Transmembrane helix</keyword>
<protein>
    <submittedName>
        <fullName evidence="8">Permease</fullName>
    </submittedName>
</protein>
<dbReference type="PANTHER" id="PTHR30572:SF18">
    <property type="entry name" value="ABC-TYPE MACROLIDE FAMILY EXPORT SYSTEM PERMEASE COMPONENT 2"/>
    <property type="match status" value="1"/>
</dbReference>
<feature type="transmembrane region" description="Helical" evidence="6">
    <location>
        <begin position="369"/>
        <end position="389"/>
    </location>
</feature>
<evidence type="ECO:0000256" key="2">
    <source>
        <dbReference type="ARBA" id="ARBA00022475"/>
    </source>
</evidence>
<gene>
    <name evidence="8" type="ORF">ERS852511_00481</name>
</gene>
<feature type="transmembrane region" description="Helical" evidence="6">
    <location>
        <begin position="332"/>
        <end position="357"/>
    </location>
</feature>
<dbReference type="GO" id="GO:0005886">
    <property type="term" value="C:plasma membrane"/>
    <property type="evidence" value="ECO:0007669"/>
    <property type="project" value="UniProtKB-SubCell"/>
</dbReference>
<dbReference type="Proteomes" id="UP000095576">
    <property type="component" value="Unassembled WGS sequence"/>
</dbReference>
<dbReference type="Pfam" id="PF02687">
    <property type="entry name" value="FtsX"/>
    <property type="match status" value="1"/>
</dbReference>
<feature type="transmembrane region" description="Helical" evidence="6">
    <location>
        <begin position="714"/>
        <end position="733"/>
    </location>
</feature>
<keyword evidence="2" id="KW-1003">Cell membrane</keyword>
<feature type="transmembrane region" description="Helical" evidence="6">
    <location>
        <begin position="24"/>
        <end position="48"/>
    </location>
</feature>
<evidence type="ECO:0000256" key="1">
    <source>
        <dbReference type="ARBA" id="ARBA00004651"/>
    </source>
</evidence>
<dbReference type="RefSeq" id="WP_081029588.1">
    <property type="nucleotide sequence ID" value="NZ_CZAP01000001.1"/>
</dbReference>
<dbReference type="PANTHER" id="PTHR30572">
    <property type="entry name" value="MEMBRANE COMPONENT OF TRANSPORTER-RELATED"/>
    <property type="match status" value="1"/>
</dbReference>
<evidence type="ECO:0000256" key="3">
    <source>
        <dbReference type="ARBA" id="ARBA00022692"/>
    </source>
</evidence>
<feature type="transmembrane region" description="Helical" evidence="6">
    <location>
        <begin position="663"/>
        <end position="686"/>
    </location>
</feature>
<evidence type="ECO:0000313" key="9">
    <source>
        <dbReference type="Proteomes" id="UP000095576"/>
    </source>
</evidence>
<keyword evidence="3 6" id="KW-0812">Transmembrane</keyword>
<accession>A0A174IW43</accession>
<name>A0A174IW43_BACT4</name>
<feature type="transmembrane region" description="Helical" evidence="6">
    <location>
        <begin position="274"/>
        <end position="296"/>
    </location>
</feature>
<dbReference type="AlphaFoldDB" id="A0A174IW43"/>
<dbReference type="InterPro" id="IPR050250">
    <property type="entry name" value="Macrolide_Exporter_MacB"/>
</dbReference>
<dbReference type="InterPro" id="IPR003838">
    <property type="entry name" value="ABC3_permease_C"/>
</dbReference>
<keyword evidence="5 6" id="KW-0472">Membrane</keyword>
<feature type="transmembrane region" description="Helical" evidence="6">
    <location>
        <begin position="414"/>
        <end position="436"/>
    </location>
</feature>